<protein>
    <submittedName>
        <fullName evidence="1">Uncharacterized protein</fullName>
    </submittedName>
</protein>
<organism evidence="1 2">
    <name type="scientific">Paracoccus onubensis</name>
    <dbReference type="NCBI Taxonomy" id="1675788"/>
    <lineage>
        <taxon>Bacteria</taxon>
        <taxon>Pseudomonadati</taxon>
        <taxon>Pseudomonadota</taxon>
        <taxon>Alphaproteobacteria</taxon>
        <taxon>Rhodobacterales</taxon>
        <taxon>Paracoccaceae</taxon>
        <taxon>Paracoccus</taxon>
    </lineage>
</organism>
<sequence length="184" mass="21111">MQRLSGRDCDPALGLRHSKCQQSFDHDQHIERLRPIRATLSETDFWQLQDQRRRREIGGPAEDPHLAAYLRAKLADARIIPEPEARRAFVTSGRVVACRIDHHLPRCFRLYHWTPPVQRCAISTGTWLGAVLIGMAPHQIVTFSDPEAGFRRIEILHINAEDFLPADNRHSRGFHPADTIHSHL</sequence>
<evidence type="ECO:0000313" key="2">
    <source>
        <dbReference type="Proteomes" id="UP000284202"/>
    </source>
</evidence>
<gene>
    <name evidence="1" type="ORF">D3P04_01770</name>
</gene>
<name>A0A418T820_9RHOB</name>
<accession>A0A418T820</accession>
<dbReference type="OrthoDB" id="7844077at2"/>
<dbReference type="RefSeq" id="WP_119745279.1">
    <property type="nucleotide sequence ID" value="NZ_QZCG01000001.1"/>
</dbReference>
<comment type="caution">
    <text evidence="1">The sequence shown here is derived from an EMBL/GenBank/DDBJ whole genome shotgun (WGS) entry which is preliminary data.</text>
</comment>
<keyword evidence="2" id="KW-1185">Reference proteome</keyword>
<dbReference type="EMBL" id="QZCG01000001">
    <property type="protein sequence ID" value="RJE89385.1"/>
    <property type="molecule type" value="Genomic_DNA"/>
</dbReference>
<evidence type="ECO:0000313" key="1">
    <source>
        <dbReference type="EMBL" id="RJE89385.1"/>
    </source>
</evidence>
<reference evidence="2" key="1">
    <citation type="submission" date="2018-09" db="EMBL/GenBank/DDBJ databases">
        <title>Acidovorax cavernicola nov. sp. isolated from Gruta de las Maravillas (Aracena, Spain).</title>
        <authorList>
            <person name="Jurado V."/>
            <person name="Gutierrez-Patricio S."/>
            <person name="Gonzalez-Pimentel J.L."/>
            <person name="Miller A.Z."/>
            <person name="Laiz L."/>
            <person name="Saiz-Jimenez C."/>
        </authorList>
    </citation>
    <scope>NUCLEOTIDE SEQUENCE [LARGE SCALE GENOMIC DNA]</scope>
    <source>
        <strain evidence="2">1011MAR3C25</strain>
    </source>
</reference>
<dbReference type="Proteomes" id="UP000284202">
    <property type="component" value="Unassembled WGS sequence"/>
</dbReference>
<proteinExistence type="predicted"/>
<dbReference type="AlphaFoldDB" id="A0A418T820"/>